<comment type="caution">
    <text evidence="1">The sequence shown here is derived from an EMBL/GenBank/DDBJ whole genome shotgun (WGS) entry which is preliminary data.</text>
</comment>
<name>A0A016WNI1_9BILA</name>
<keyword evidence="2" id="KW-1185">Reference proteome</keyword>
<dbReference type="Proteomes" id="UP000024635">
    <property type="component" value="Unassembled WGS sequence"/>
</dbReference>
<accession>A0A016WNI1</accession>
<gene>
    <name evidence="1" type="primary">Acey_s0580.g253</name>
    <name evidence="1" type="ORF">Y032_0580g253</name>
</gene>
<evidence type="ECO:0000313" key="2">
    <source>
        <dbReference type="Proteomes" id="UP000024635"/>
    </source>
</evidence>
<reference evidence="2" key="1">
    <citation type="journal article" date="2015" name="Nat. Genet.">
        <title>The genome and transcriptome of the zoonotic hookworm Ancylostoma ceylanicum identify infection-specific gene families.</title>
        <authorList>
            <person name="Schwarz E.M."/>
            <person name="Hu Y."/>
            <person name="Antoshechkin I."/>
            <person name="Miller M.M."/>
            <person name="Sternberg P.W."/>
            <person name="Aroian R.V."/>
        </authorList>
    </citation>
    <scope>NUCLEOTIDE SEQUENCE</scope>
    <source>
        <strain evidence="2">HY135</strain>
    </source>
</reference>
<dbReference type="EMBL" id="JARK01000180">
    <property type="protein sequence ID" value="EYC41151.1"/>
    <property type="molecule type" value="Genomic_DNA"/>
</dbReference>
<sequence length="204" mass="23199">MVRQTSRRQTNPEDAAQDMPIWAGKLIVSFDRYSTSIERSLNQTFDRVFSKIVDLQQVQETILSKVAHLESKLSLMTSSSSEQQKLLYSTMVKIRADSQKIDDKIRTTAWVGINEKHDENSTRMFDREIVKKVVYTSGCDDFIRVFDDGRISFFRHQVGSSGLPSCSYEEWATKPYTAIRPLLCKKGLHHGGARVRSESAQASG</sequence>
<proteinExistence type="predicted"/>
<protein>
    <submittedName>
        <fullName evidence="1">Uncharacterized protein</fullName>
    </submittedName>
</protein>
<dbReference type="OrthoDB" id="5857148at2759"/>
<evidence type="ECO:0000313" key="1">
    <source>
        <dbReference type="EMBL" id="EYC41151.1"/>
    </source>
</evidence>
<dbReference type="AlphaFoldDB" id="A0A016WNI1"/>
<organism evidence="1 2">
    <name type="scientific">Ancylostoma ceylanicum</name>
    <dbReference type="NCBI Taxonomy" id="53326"/>
    <lineage>
        <taxon>Eukaryota</taxon>
        <taxon>Metazoa</taxon>
        <taxon>Ecdysozoa</taxon>
        <taxon>Nematoda</taxon>
        <taxon>Chromadorea</taxon>
        <taxon>Rhabditida</taxon>
        <taxon>Rhabditina</taxon>
        <taxon>Rhabditomorpha</taxon>
        <taxon>Strongyloidea</taxon>
        <taxon>Ancylostomatidae</taxon>
        <taxon>Ancylostomatinae</taxon>
        <taxon>Ancylostoma</taxon>
    </lineage>
</organism>